<evidence type="ECO:0000256" key="5">
    <source>
        <dbReference type="ARBA" id="ARBA00023002"/>
    </source>
</evidence>
<proteinExistence type="inferred from homology"/>
<dbReference type="PANTHER" id="PTHR46720">
    <property type="entry name" value="HYDROXYLASE, PUTATIVE (AFU_ORTHOLOGUE AFUA_3G01460)-RELATED"/>
    <property type="match status" value="1"/>
</dbReference>
<dbReference type="EMBL" id="DS022265">
    <property type="protein sequence ID" value="EWG55860.1"/>
    <property type="molecule type" value="Genomic_DNA"/>
</dbReference>
<dbReference type="GeneID" id="30071115"/>
<sequence>MSENHKDFQIAIIGDGIAGIVLAISLLKRNIPCKIYERAHALSDIGAGLGISPNAQDAMATCDPSVHEAFRKVANGNTWESKKNFLFEFLDGMDGTATDSSLSHIENRTGLQGCHRGAFVNELIKLLPGDVVQFNKQLQTAEEDSSGGIRLVFQDGSIEEADAVVVGCDGIRSKVREILFGVDHPSSKCPYTHKYAYRGMIPMKQAVEVLGEERALNATMWLGKDKNLLSYPVAHGTILNVVAYCSSSDDWPSECQLVLPATKEDLLHDFEGFRPSVLKILDNTERLDRWAIFDLGDNPVPTFVKGRVCIIGDAAHASSPHHGAGAGLCTKHAAVLASILAHDRVQVGADIEAAFSAFDRCRRERAQWVVQKSRRAGQLFEGQSELGSDFNGIFKKLKETLPTIWDYDIDEVIKTALNNLHKT</sequence>
<evidence type="ECO:0000259" key="7">
    <source>
        <dbReference type="Pfam" id="PF01494"/>
    </source>
</evidence>
<organism evidence="8 9">
    <name type="scientific">Gibberella moniliformis (strain M3125 / FGSC 7600)</name>
    <name type="common">Maize ear and stalk rot fungus</name>
    <name type="synonym">Fusarium verticillioides</name>
    <dbReference type="NCBI Taxonomy" id="334819"/>
    <lineage>
        <taxon>Eukaryota</taxon>
        <taxon>Fungi</taxon>
        <taxon>Dikarya</taxon>
        <taxon>Ascomycota</taxon>
        <taxon>Pezizomycotina</taxon>
        <taxon>Sordariomycetes</taxon>
        <taxon>Hypocreomycetidae</taxon>
        <taxon>Hypocreales</taxon>
        <taxon>Nectriaceae</taxon>
        <taxon>Fusarium</taxon>
        <taxon>Fusarium fujikuroi species complex</taxon>
    </lineage>
</organism>
<dbReference type="RefSeq" id="XP_018762051.1">
    <property type="nucleotide sequence ID" value="XM_018903152.1"/>
</dbReference>
<dbReference type="FunFam" id="3.50.50.60:FF:000153">
    <property type="entry name" value="Salicylate hydroxylase, putative"/>
    <property type="match status" value="1"/>
</dbReference>
<dbReference type="GO" id="GO:0044550">
    <property type="term" value="P:secondary metabolite biosynthetic process"/>
    <property type="evidence" value="ECO:0007669"/>
    <property type="project" value="TreeGrafter"/>
</dbReference>
<keyword evidence="5" id="KW-0560">Oxidoreductase</keyword>
<comment type="similarity">
    <text evidence="2">Belongs to the paxM FAD-dependent monooxygenase family.</text>
</comment>
<dbReference type="SUPFAM" id="SSF54373">
    <property type="entry name" value="FAD-linked reductases, C-terminal domain"/>
    <property type="match status" value="1"/>
</dbReference>
<dbReference type="AlphaFoldDB" id="W7N6X1"/>
<dbReference type="Proteomes" id="UP000009096">
    <property type="component" value="Chromosome 10"/>
</dbReference>
<reference evidence="8 9" key="1">
    <citation type="journal article" date="2010" name="Nature">
        <title>Comparative genomics reveals mobile pathogenicity chromosomes in Fusarium.</title>
        <authorList>
            <person name="Ma L.J."/>
            <person name="van der Does H.C."/>
            <person name="Borkovich K.A."/>
            <person name="Coleman J.J."/>
            <person name="Daboussi M.J."/>
            <person name="Di Pietro A."/>
            <person name="Dufresne M."/>
            <person name="Freitag M."/>
            <person name="Grabherr M."/>
            <person name="Henrissat B."/>
            <person name="Houterman P.M."/>
            <person name="Kang S."/>
            <person name="Shim W.B."/>
            <person name="Woloshuk C."/>
            <person name="Xie X."/>
            <person name="Xu J.R."/>
            <person name="Antoniw J."/>
            <person name="Baker S.E."/>
            <person name="Bluhm B.H."/>
            <person name="Breakspear A."/>
            <person name="Brown D.W."/>
            <person name="Butchko R.A."/>
            <person name="Chapman S."/>
            <person name="Coulson R."/>
            <person name="Coutinho P.M."/>
            <person name="Danchin E.G."/>
            <person name="Diener A."/>
            <person name="Gale L.R."/>
            <person name="Gardiner D.M."/>
            <person name="Goff S."/>
            <person name="Hammond-Kosack K.E."/>
            <person name="Hilburn K."/>
            <person name="Hua-Van A."/>
            <person name="Jonkers W."/>
            <person name="Kazan K."/>
            <person name="Kodira C.D."/>
            <person name="Koehrsen M."/>
            <person name="Kumar L."/>
            <person name="Lee Y.H."/>
            <person name="Li L."/>
            <person name="Manners J.M."/>
            <person name="Miranda-Saavedra D."/>
            <person name="Mukherjee M."/>
            <person name="Park G."/>
            <person name="Park J."/>
            <person name="Park S.Y."/>
            <person name="Proctor R.H."/>
            <person name="Regev A."/>
            <person name="Ruiz-Roldan M.C."/>
            <person name="Sain D."/>
            <person name="Sakthikumar S."/>
            <person name="Sykes S."/>
            <person name="Schwartz D.C."/>
            <person name="Turgeon B.G."/>
            <person name="Wapinski I."/>
            <person name="Yoder O."/>
            <person name="Young S."/>
            <person name="Zeng Q."/>
            <person name="Zhou S."/>
            <person name="Galagan J."/>
            <person name="Cuomo C.A."/>
            <person name="Kistler H.C."/>
            <person name="Rep M."/>
        </authorList>
    </citation>
    <scope>NUCLEOTIDE SEQUENCE [LARGE SCALE GENOMIC DNA]</scope>
    <source>
        <strain evidence="9">M3125 / FGSC 7600</strain>
    </source>
</reference>
<evidence type="ECO:0000256" key="2">
    <source>
        <dbReference type="ARBA" id="ARBA00007992"/>
    </source>
</evidence>
<keyword evidence="9" id="KW-1185">Reference proteome</keyword>
<name>W7N6X1_GIBM7</name>
<dbReference type="OrthoDB" id="417877at2759"/>
<evidence type="ECO:0000256" key="4">
    <source>
        <dbReference type="ARBA" id="ARBA00022827"/>
    </source>
</evidence>
<keyword evidence="3" id="KW-0285">Flavoprotein</keyword>
<evidence type="ECO:0000313" key="8">
    <source>
        <dbReference type="EMBL" id="EWG55860.1"/>
    </source>
</evidence>
<evidence type="ECO:0000256" key="3">
    <source>
        <dbReference type="ARBA" id="ARBA00022630"/>
    </source>
</evidence>
<dbReference type="eggNOG" id="KOG2614">
    <property type="taxonomic scope" value="Eukaryota"/>
</dbReference>
<dbReference type="GO" id="GO:0004497">
    <property type="term" value="F:monooxygenase activity"/>
    <property type="evidence" value="ECO:0007669"/>
    <property type="project" value="UniProtKB-KW"/>
</dbReference>
<dbReference type="VEuPathDB" id="FungiDB:FVEG_13802"/>
<keyword evidence="4" id="KW-0274">FAD</keyword>
<keyword evidence="6" id="KW-0503">Monooxygenase</keyword>
<dbReference type="InterPro" id="IPR051104">
    <property type="entry name" value="FAD_monoxygenase"/>
</dbReference>
<dbReference type="PRINTS" id="PR00420">
    <property type="entry name" value="RNGMNOXGNASE"/>
</dbReference>
<gene>
    <name evidence="8" type="ORF">FVEG_13802</name>
</gene>
<evidence type="ECO:0000256" key="6">
    <source>
        <dbReference type="ARBA" id="ARBA00023033"/>
    </source>
</evidence>
<dbReference type="Gene3D" id="3.50.50.60">
    <property type="entry name" value="FAD/NAD(P)-binding domain"/>
    <property type="match status" value="1"/>
</dbReference>
<dbReference type="InterPro" id="IPR036188">
    <property type="entry name" value="FAD/NAD-bd_sf"/>
</dbReference>
<dbReference type="PANTHER" id="PTHR46720:SF3">
    <property type="entry name" value="FAD-BINDING DOMAIN-CONTAINING PROTEIN-RELATED"/>
    <property type="match status" value="1"/>
</dbReference>
<dbReference type="InterPro" id="IPR002938">
    <property type="entry name" value="FAD-bd"/>
</dbReference>
<comment type="cofactor">
    <cofactor evidence="1">
        <name>FAD</name>
        <dbReference type="ChEBI" id="CHEBI:57692"/>
    </cofactor>
</comment>
<evidence type="ECO:0000313" key="9">
    <source>
        <dbReference type="Proteomes" id="UP000009096"/>
    </source>
</evidence>
<dbReference type="Pfam" id="PF01494">
    <property type="entry name" value="FAD_binding_3"/>
    <property type="match status" value="1"/>
</dbReference>
<dbReference type="SUPFAM" id="SSF51905">
    <property type="entry name" value="FAD/NAD(P)-binding domain"/>
    <property type="match status" value="1"/>
</dbReference>
<feature type="domain" description="FAD-binding" evidence="7">
    <location>
        <begin position="132"/>
        <end position="372"/>
    </location>
</feature>
<accession>W7N6X1</accession>
<dbReference type="EMBL" id="CM000587">
    <property type="protein sequence ID" value="EWG55860.1"/>
    <property type="molecule type" value="Genomic_DNA"/>
</dbReference>
<dbReference type="STRING" id="334819.W7N6X1"/>
<evidence type="ECO:0000256" key="1">
    <source>
        <dbReference type="ARBA" id="ARBA00001974"/>
    </source>
</evidence>
<dbReference type="GO" id="GO:0071949">
    <property type="term" value="F:FAD binding"/>
    <property type="evidence" value="ECO:0007669"/>
    <property type="project" value="InterPro"/>
</dbReference>
<protein>
    <recommendedName>
        <fullName evidence="7">FAD-binding domain-containing protein</fullName>
    </recommendedName>
</protein>
<dbReference type="KEGG" id="fvr:FVEG_13802"/>